<evidence type="ECO:0000256" key="1">
    <source>
        <dbReference type="ARBA" id="ARBA00001946"/>
    </source>
</evidence>
<evidence type="ECO:0000256" key="10">
    <source>
        <dbReference type="ARBA" id="ARBA00032873"/>
    </source>
</evidence>
<dbReference type="Proteomes" id="UP000593626">
    <property type="component" value="Chromosome"/>
</dbReference>
<evidence type="ECO:0000256" key="3">
    <source>
        <dbReference type="ARBA" id="ARBA00012439"/>
    </source>
</evidence>
<keyword evidence="7" id="KW-0460">Magnesium</keyword>
<evidence type="ECO:0000256" key="8">
    <source>
        <dbReference type="ARBA" id="ARBA00023229"/>
    </source>
</evidence>
<dbReference type="GO" id="GO:0005737">
    <property type="term" value="C:cytoplasm"/>
    <property type="evidence" value="ECO:0007669"/>
    <property type="project" value="UniProtKB-ARBA"/>
</dbReference>
<dbReference type="EMBL" id="CP049742">
    <property type="protein sequence ID" value="QPC46819.1"/>
    <property type="molecule type" value="Genomic_DNA"/>
</dbReference>
<dbReference type="CDD" id="cd00685">
    <property type="entry name" value="Trans_IPPS_HT"/>
    <property type="match status" value="1"/>
</dbReference>
<dbReference type="SFLD" id="SFLDG01017">
    <property type="entry name" value="Polyprenyl_Transferase_Like"/>
    <property type="match status" value="1"/>
</dbReference>
<evidence type="ECO:0000256" key="11">
    <source>
        <dbReference type="ARBA" id="ARBA00049399"/>
    </source>
</evidence>
<dbReference type="EC" id="2.5.1.10" evidence="3"/>
<dbReference type="FunFam" id="1.10.600.10:FF:000001">
    <property type="entry name" value="Geranylgeranyl diphosphate synthase"/>
    <property type="match status" value="1"/>
</dbReference>
<dbReference type="PROSITE" id="PS00723">
    <property type="entry name" value="POLYPRENYL_SYNTHASE_1"/>
    <property type="match status" value="1"/>
</dbReference>
<keyword evidence="6" id="KW-0479">Metal-binding</keyword>
<evidence type="ECO:0000256" key="7">
    <source>
        <dbReference type="ARBA" id="ARBA00022842"/>
    </source>
</evidence>
<evidence type="ECO:0000256" key="9">
    <source>
        <dbReference type="ARBA" id="ARBA00032380"/>
    </source>
</evidence>
<dbReference type="PANTHER" id="PTHR43281">
    <property type="entry name" value="FARNESYL DIPHOSPHATE SYNTHASE"/>
    <property type="match status" value="1"/>
</dbReference>
<dbReference type="GO" id="GO:0016114">
    <property type="term" value="P:terpenoid biosynthetic process"/>
    <property type="evidence" value="ECO:0007669"/>
    <property type="project" value="UniProtKB-ARBA"/>
</dbReference>
<name>A0A7S8HFE4_9BACI</name>
<dbReference type="NCBIfam" id="NF045485">
    <property type="entry name" value="FPPsyn"/>
    <property type="match status" value="1"/>
</dbReference>
<proteinExistence type="inferred from homology"/>
<dbReference type="SFLD" id="SFLDS00005">
    <property type="entry name" value="Isoprenoid_Synthase_Type_I"/>
    <property type="match status" value="1"/>
</dbReference>
<sequence>MEIAKTLGKYIPPVEQRIMEWIDGAAVAETLHKSMRYSMEAGGKRMRPSLLLATIESLGGNIDKGLDAAAAIEMVHTYSLIHDDLPSMDNDSLRRGKPTNHVVFGEATAILAGDALLTLAFQAIAHSTTLTNQQKVHLIGDLSSHAGSKGMVGGQMLDMEGEKQSLPLEKLQQVHELKTGKLLTFSIVAGAKIAEASEDTIKKLENFSYHLGIAFQIKDDILDVEGLEEVIGKSVGKDQSTEKSTYPSLLTLQGAKQKLQFHIRQAAELLEDYSGDNQVLLQLVEWVEKRDR</sequence>
<dbReference type="Gene3D" id="1.10.600.10">
    <property type="entry name" value="Farnesyl Diphosphate Synthase"/>
    <property type="match status" value="1"/>
</dbReference>
<dbReference type="Pfam" id="PF00348">
    <property type="entry name" value="polyprenyl_synt"/>
    <property type="match status" value="1"/>
</dbReference>
<dbReference type="GO" id="GO:0046872">
    <property type="term" value="F:metal ion binding"/>
    <property type="evidence" value="ECO:0007669"/>
    <property type="project" value="UniProtKB-KW"/>
</dbReference>
<dbReference type="InterPro" id="IPR033749">
    <property type="entry name" value="Polyprenyl_synt_CS"/>
</dbReference>
<dbReference type="InterPro" id="IPR008949">
    <property type="entry name" value="Isoprenoid_synthase_dom_sf"/>
</dbReference>
<evidence type="ECO:0000256" key="2">
    <source>
        <dbReference type="ARBA" id="ARBA00006706"/>
    </source>
</evidence>
<dbReference type="SUPFAM" id="SSF48576">
    <property type="entry name" value="Terpenoid synthases"/>
    <property type="match status" value="1"/>
</dbReference>
<comment type="similarity">
    <text evidence="2 12">Belongs to the FPP/GGPP synthase family.</text>
</comment>
<dbReference type="PROSITE" id="PS00444">
    <property type="entry name" value="POLYPRENYL_SYNTHASE_2"/>
    <property type="match status" value="1"/>
</dbReference>
<evidence type="ECO:0000256" key="6">
    <source>
        <dbReference type="ARBA" id="ARBA00022723"/>
    </source>
</evidence>
<dbReference type="KEGG" id="mcui:G8O30_07515"/>
<dbReference type="GO" id="GO:0004337">
    <property type="term" value="F:(2E,6E)-farnesyl diphosphate synthase activity"/>
    <property type="evidence" value="ECO:0007669"/>
    <property type="project" value="UniProtKB-EC"/>
</dbReference>
<protein>
    <recommendedName>
        <fullName evidence="4">Farnesyl diphosphate synthase</fullName>
        <ecNumber evidence="3">2.5.1.10</ecNumber>
    </recommendedName>
    <alternativeName>
        <fullName evidence="10">(2E,6E)-farnesyl diphosphate synthase</fullName>
    </alternativeName>
    <alternativeName>
        <fullName evidence="9">Geranyltranstransferase</fullName>
    </alternativeName>
</protein>
<gene>
    <name evidence="13" type="ORF">G8O30_07515</name>
</gene>
<evidence type="ECO:0000313" key="14">
    <source>
        <dbReference type="Proteomes" id="UP000593626"/>
    </source>
</evidence>
<dbReference type="InterPro" id="IPR053378">
    <property type="entry name" value="Prenyl_diphosphate_synthase"/>
</dbReference>
<accession>A0A7S8HFE4</accession>
<keyword evidence="8" id="KW-0414">Isoprene biosynthesis</keyword>
<evidence type="ECO:0000256" key="5">
    <source>
        <dbReference type="ARBA" id="ARBA00022679"/>
    </source>
</evidence>
<evidence type="ECO:0000256" key="4">
    <source>
        <dbReference type="ARBA" id="ARBA00015100"/>
    </source>
</evidence>
<evidence type="ECO:0000256" key="12">
    <source>
        <dbReference type="RuleBase" id="RU004466"/>
    </source>
</evidence>
<keyword evidence="14" id="KW-1185">Reference proteome</keyword>
<dbReference type="PANTHER" id="PTHR43281:SF1">
    <property type="entry name" value="FARNESYL DIPHOSPHATE SYNTHASE"/>
    <property type="match status" value="1"/>
</dbReference>
<organism evidence="13 14">
    <name type="scientific">Mangrovibacillus cuniculi</name>
    <dbReference type="NCBI Taxonomy" id="2593652"/>
    <lineage>
        <taxon>Bacteria</taxon>
        <taxon>Bacillati</taxon>
        <taxon>Bacillota</taxon>
        <taxon>Bacilli</taxon>
        <taxon>Bacillales</taxon>
        <taxon>Bacillaceae</taxon>
        <taxon>Mangrovibacillus</taxon>
    </lineage>
</organism>
<dbReference type="InterPro" id="IPR000092">
    <property type="entry name" value="Polyprenyl_synt"/>
</dbReference>
<evidence type="ECO:0000313" key="13">
    <source>
        <dbReference type="EMBL" id="QPC46819.1"/>
    </source>
</evidence>
<comment type="cofactor">
    <cofactor evidence="1">
        <name>Mg(2+)</name>
        <dbReference type="ChEBI" id="CHEBI:18420"/>
    </cofactor>
</comment>
<dbReference type="RefSeq" id="WP_239674356.1">
    <property type="nucleotide sequence ID" value="NZ_CP049742.1"/>
</dbReference>
<comment type="catalytic activity">
    <reaction evidence="11">
        <text>isopentenyl diphosphate + (2E)-geranyl diphosphate = (2E,6E)-farnesyl diphosphate + diphosphate</text>
        <dbReference type="Rhea" id="RHEA:19361"/>
        <dbReference type="ChEBI" id="CHEBI:33019"/>
        <dbReference type="ChEBI" id="CHEBI:58057"/>
        <dbReference type="ChEBI" id="CHEBI:128769"/>
        <dbReference type="ChEBI" id="CHEBI:175763"/>
        <dbReference type="EC" id="2.5.1.10"/>
    </reaction>
</comment>
<reference evidence="13 14" key="1">
    <citation type="submission" date="2019-07" db="EMBL/GenBank/DDBJ databases">
        <title>Genome sequence of 2 isolates from Red Sea Mangroves.</title>
        <authorList>
            <person name="Sefrji F."/>
            <person name="Michoud G."/>
            <person name="Merlino G."/>
            <person name="Daffonchio D."/>
        </authorList>
    </citation>
    <scope>NUCLEOTIDE SEQUENCE [LARGE SCALE GENOMIC DNA]</scope>
    <source>
        <strain evidence="13 14">R1DC41</strain>
    </source>
</reference>
<dbReference type="AlphaFoldDB" id="A0A7S8HFE4"/>
<keyword evidence="5 12" id="KW-0808">Transferase</keyword>